<keyword evidence="1 2" id="KW-0238">DNA-binding</keyword>
<dbReference type="EMBL" id="VUMN01000018">
    <property type="protein sequence ID" value="MSS58868.1"/>
    <property type="molecule type" value="Genomic_DNA"/>
</dbReference>
<gene>
    <name evidence="4" type="ORF">FYJ51_08090</name>
</gene>
<dbReference type="InterPro" id="IPR001647">
    <property type="entry name" value="HTH_TetR"/>
</dbReference>
<dbReference type="InterPro" id="IPR039532">
    <property type="entry name" value="TetR_C_Firmicutes"/>
</dbReference>
<evidence type="ECO:0000256" key="1">
    <source>
        <dbReference type="ARBA" id="ARBA00023125"/>
    </source>
</evidence>
<evidence type="ECO:0000259" key="3">
    <source>
        <dbReference type="PROSITE" id="PS50977"/>
    </source>
</evidence>
<keyword evidence="5" id="KW-1185">Reference proteome</keyword>
<evidence type="ECO:0000313" key="4">
    <source>
        <dbReference type="EMBL" id="MSS58868.1"/>
    </source>
</evidence>
<dbReference type="SUPFAM" id="SSF46689">
    <property type="entry name" value="Homeodomain-like"/>
    <property type="match status" value="1"/>
</dbReference>
<dbReference type="PANTHER" id="PTHR43479">
    <property type="entry name" value="ACREF/ENVCD OPERON REPRESSOR-RELATED"/>
    <property type="match status" value="1"/>
</dbReference>
<dbReference type="Proteomes" id="UP000461880">
    <property type="component" value="Unassembled WGS sequence"/>
</dbReference>
<sequence length="188" mass="21548">MSDVTKKALAHTLKEMASRMPIDRITVSQLCLQCGVNRQTFYYHFRDINDLVEFIFDSEAASVLGNQKTYTTWQNGLQDIFGYVLENQDFVMSTYHSRNREQLTGYLLARTKVLLAAVVREVSSDLKISEEDQDFISDFYKYAFVGLVLDWIGKGMKEEPAELGERIELVIQGAFRDAAERFSSSETL</sequence>
<feature type="DNA-binding region" description="H-T-H motif" evidence="2">
    <location>
        <begin position="26"/>
        <end position="45"/>
    </location>
</feature>
<dbReference type="PROSITE" id="PS50977">
    <property type="entry name" value="HTH_TETR_2"/>
    <property type="match status" value="1"/>
</dbReference>
<dbReference type="InterPro" id="IPR050624">
    <property type="entry name" value="HTH-type_Tx_Regulator"/>
</dbReference>
<reference evidence="4 5" key="1">
    <citation type="submission" date="2019-08" db="EMBL/GenBank/DDBJ databases">
        <title>In-depth cultivation of the pig gut microbiome towards novel bacterial diversity and tailored functional studies.</title>
        <authorList>
            <person name="Wylensek D."/>
            <person name="Hitch T.C.A."/>
            <person name="Clavel T."/>
        </authorList>
    </citation>
    <scope>NUCLEOTIDE SEQUENCE [LARGE SCALE GENOMIC DNA]</scope>
    <source>
        <strain evidence="4 5">Oil+RF-744-GAM-WT-6</strain>
    </source>
</reference>
<name>A0A7X2NTJ2_9FIRM</name>
<dbReference type="RefSeq" id="WP_154504863.1">
    <property type="nucleotide sequence ID" value="NZ_VUMN01000018.1"/>
</dbReference>
<dbReference type="GO" id="GO:0003677">
    <property type="term" value="F:DNA binding"/>
    <property type="evidence" value="ECO:0007669"/>
    <property type="project" value="UniProtKB-UniRule"/>
</dbReference>
<accession>A0A7X2NTJ2</accession>
<evidence type="ECO:0000313" key="5">
    <source>
        <dbReference type="Proteomes" id="UP000461880"/>
    </source>
</evidence>
<protein>
    <submittedName>
        <fullName evidence="4">TetR family transcriptional regulator</fullName>
    </submittedName>
</protein>
<dbReference type="AlphaFoldDB" id="A0A7X2NTJ2"/>
<organism evidence="4 5">
    <name type="scientific">Stecheria intestinalis</name>
    <dbReference type="NCBI Taxonomy" id="2606630"/>
    <lineage>
        <taxon>Bacteria</taxon>
        <taxon>Bacillati</taxon>
        <taxon>Bacillota</taxon>
        <taxon>Erysipelotrichia</taxon>
        <taxon>Erysipelotrichales</taxon>
        <taxon>Erysipelotrichaceae</taxon>
        <taxon>Stecheria</taxon>
    </lineage>
</organism>
<dbReference type="Gene3D" id="1.10.357.10">
    <property type="entry name" value="Tetracycline Repressor, domain 2"/>
    <property type="match status" value="1"/>
</dbReference>
<dbReference type="Pfam" id="PF00440">
    <property type="entry name" value="TetR_N"/>
    <property type="match status" value="1"/>
</dbReference>
<comment type="caution">
    <text evidence="4">The sequence shown here is derived from an EMBL/GenBank/DDBJ whole genome shotgun (WGS) entry which is preliminary data.</text>
</comment>
<dbReference type="InterPro" id="IPR009057">
    <property type="entry name" value="Homeodomain-like_sf"/>
</dbReference>
<dbReference type="Pfam" id="PF14278">
    <property type="entry name" value="TetR_C_8"/>
    <property type="match status" value="1"/>
</dbReference>
<feature type="domain" description="HTH tetR-type" evidence="3">
    <location>
        <begin position="3"/>
        <end position="63"/>
    </location>
</feature>
<dbReference type="PANTHER" id="PTHR43479:SF7">
    <property type="entry name" value="TETR-FAMILY TRANSCRIPTIONAL REGULATOR"/>
    <property type="match status" value="1"/>
</dbReference>
<evidence type="ECO:0000256" key="2">
    <source>
        <dbReference type="PROSITE-ProRule" id="PRU00335"/>
    </source>
</evidence>
<proteinExistence type="predicted"/>